<evidence type="ECO:0000313" key="6">
    <source>
        <dbReference type="Proteomes" id="UP001527925"/>
    </source>
</evidence>
<evidence type="ECO:0000256" key="3">
    <source>
        <dbReference type="PROSITE-ProRule" id="PRU00023"/>
    </source>
</evidence>
<dbReference type="Gene3D" id="1.25.40.20">
    <property type="entry name" value="Ankyrin repeat-containing domain"/>
    <property type="match status" value="2"/>
</dbReference>
<protein>
    <recommendedName>
        <fullName evidence="4">F-box domain-containing protein</fullName>
    </recommendedName>
</protein>
<keyword evidence="1" id="KW-0677">Repeat</keyword>
<dbReference type="PROSITE" id="PS50181">
    <property type="entry name" value="FBOX"/>
    <property type="match status" value="1"/>
</dbReference>
<accession>A0ABR4NL81</accession>
<reference evidence="5 6" key="1">
    <citation type="submission" date="2023-09" db="EMBL/GenBank/DDBJ databases">
        <title>Pangenome analysis of Batrachochytrium dendrobatidis and related Chytrids.</title>
        <authorList>
            <person name="Yacoub M.N."/>
            <person name="Stajich J.E."/>
            <person name="James T.Y."/>
        </authorList>
    </citation>
    <scope>NUCLEOTIDE SEQUENCE [LARGE SCALE GENOMIC DNA]</scope>
    <source>
        <strain evidence="5 6">JEL0888</strain>
    </source>
</reference>
<feature type="repeat" description="ANK" evidence="3">
    <location>
        <begin position="292"/>
        <end position="324"/>
    </location>
</feature>
<name>A0ABR4NL81_9FUNG</name>
<dbReference type="EMBL" id="JADGIZ020000001">
    <property type="protein sequence ID" value="KAL2920282.1"/>
    <property type="molecule type" value="Genomic_DNA"/>
</dbReference>
<evidence type="ECO:0000256" key="2">
    <source>
        <dbReference type="ARBA" id="ARBA00023043"/>
    </source>
</evidence>
<keyword evidence="2 3" id="KW-0040">ANK repeat</keyword>
<dbReference type="PANTHER" id="PTHR24198:SF165">
    <property type="entry name" value="ANKYRIN REPEAT-CONTAINING PROTEIN-RELATED"/>
    <property type="match status" value="1"/>
</dbReference>
<gene>
    <name evidence="5" type="ORF">HK105_200355</name>
</gene>
<sequence>MEPPTLASLPTELLLQVCMEVARASPLSVPRLSAACRRLRALLASPRTHGVWRTAALVLDSRGSNRLLVRQGPRTSAAFRQGVFLKGFVNMEDVEVADYCDLMYESDDDDPRPLGVARPCKLLEAAATPTSLAAKGRALVKALRLGNTAAAQVLVAAGAPLDRRLRGGLPLLHHFALHGNEKALQLLLPLAVAGDDDPRPILRRRGSRRNRRDRRTLWINERDAGGRTVLDIAHSTMVLFGGLHHEVHELLRRGAATSRPGHRLFVALNLRSLELVKAESRKADVNGIANAIGHRPIHVSVQLDSLMMSRALIDAGADVDAAPEGTWMHWNSWERRQPDYPVTIAALPADEQQAIRSFDRRGVAVAIAVENCNGDLLELLLSSGAAPSTYSAAAKTYILGRAVSALGGFAFDRSVPLLQRVLDAGCLPDPAEPVLFQAASDLKRAWLSANQPAVAVSVLTKLRDAGASVAPPEPDAAAYLTMVARYARRLPEAAIEALVQLGVEKDLLLHNLAQ</sequence>
<dbReference type="SUPFAM" id="SSF48403">
    <property type="entry name" value="Ankyrin repeat"/>
    <property type="match status" value="1"/>
</dbReference>
<keyword evidence="6" id="KW-1185">Reference proteome</keyword>
<dbReference type="PROSITE" id="PS50297">
    <property type="entry name" value="ANK_REP_REGION"/>
    <property type="match status" value="1"/>
</dbReference>
<proteinExistence type="predicted"/>
<dbReference type="Proteomes" id="UP001527925">
    <property type="component" value="Unassembled WGS sequence"/>
</dbReference>
<feature type="domain" description="F-box" evidence="4">
    <location>
        <begin position="3"/>
        <end position="55"/>
    </location>
</feature>
<evidence type="ECO:0000259" key="4">
    <source>
        <dbReference type="PROSITE" id="PS50181"/>
    </source>
</evidence>
<comment type="caution">
    <text evidence="5">The sequence shown here is derived from an EMBL/GenBank/DDBJ whole genome shotgun (WGS) entry which is preliminary data.</text>
</comment>
<dbReference type="InterPro" id="IPR002110">
    <property type="entry name" value="Ankyrin_rpt"/>
</dbReference>
<dbReference type="InterPro" id="IPR001810">
    <property type="entry name" value="F-box_dom"/>
</dbReference>
<dbReference type="Pfam" id="PF13637">
    <property type="entry name" value="Ank_4"/>
    <property type="match status" value="1"/>
</dbReference>
<evidence type="ECO:0000256" key="1">
    <source>
        <dbReference type="ARBA" id="ARBA00022737"/>
    </source>
</evidence>
<dbReference type="PROSITE" id="PS50088">
    <property type="entry name" value="ANK_REPEAT"/>
    <property type="match status" value="1"/>
</dbReference>
<organism evidence="5 6">
    <name type="scientific">Polyrhizophydium stewartii</name>
    <dbReference type="NCBI Taxonomy" id="2732419"/>
    <lineage>
        <taxon>Eukaryota</taxon>
        <taxon>Fungi</taxon>
        <taxon>Fungi incertae sedis</taxon>
        <taxon>Chytridiomycota</taxon>
        <taxon>Chytridiomycota incertae sedis</taxon>
        <taxon>Chytridiomycetes</taxon>
        <taxon>Rhizophydiales</taxon>
        <taxon>Rhizophydiales incertae sedis</taxon>
        <taxon>Polyrhizophydium</taxon>
    </lineage>
</organism>
<dbReference type="InterPro" id="IPR036770">
    <property type="entry name" value="Ankyrin_rpt-contain_sf"/>
</dbReference>
<evidence type="ECO:0000313" key="5">
    <source>
        <dbReference type="EMBL" id="KAL2920282.1"/>
    </source>
</evidence>
<dbReference type="PANTHER" id="PTHR24198">
    <property type="entry name" value="ANKYRIN REPEAT AND PROTEIN KINASE DOMAIN-CONTAINING PROTEIN"/>
    <property type="match status" value="1"/>
</dbReference>